<dbReference type="InterPro" id="IPR036163">
    <property type="entry name" value="HMA_dom_sf"/>
</dbReference>
<dbReference type="Gene3D" id="3.30.70.100">
    <property type="match status" value="1"/>
</dbReference>
<dbReference type="Proteomes" id="UP000019222">
    <property type="component" value="Chromosome"/>
</dbReference>
<keyword evidence="3" id="KW-1185">Reference proteome</keyword>
<evidence type="ECO:0000313" key="3">
    <source>
        <dbReference type="Proteomes" id="UP000019222"/>
    </source>
</evidence>
<accession>W5Y3N6</accession>
<feature type="domain" description="HMA" evidence="1">
    <location>
        <begin position="8"/>
        <end position="72"/>
    </location>
</feature>
<dbReference type="STRING" id="1224164.B843_10400"/>
<protein>
    <recommendedName>
        <fullName evidence="1">HMA domain-containing protein</fullName>
    </recommendedName>
</protein>
<dbReference type="Pfam" id="PF00403">
    <property type="entry name" value="HMA"/>
    <property type="match status" value="1"/>
</dbReference>
<dbReference type="RefSeq" id="WP_025253454.1">
    <property type="nucleotide sequence ID" value="NZ_CP004353.1"/>
</dbReference>
<dbReference type="InterPro" id="IPR006121">
    <property type="entry name" value="HMA_dom"/>
</dbReference>
<gene>
    <name evidence="2" type="ORF">B843_10400</name>
</gene>
<reference evidence="2 3" key="1">
    <citation type="submission" date="2013-02" db="EMBL/GenBank/DDBJ databases">
        <title>The complete genome sequence of Corynebacterium vitaeruminis DSM 20294.</title>
        <authorList>
            <person name="Ruckert C."/>
            <person name="Albersmeier A."/>
            <person name="Kalinowski J."/>
        </authorList>
    </citation>
    <scope>NUCLEOTIDE SEQUENCE [LARGE SCALE GENOMIC DNA]</scope>
    <source>
        <strain evidence="3">ATCC 10234</strain>
    </source>
</reference>
<sequence length="72" mass="7401">MSTDSTFDSRVFDVTGMTCGHCKAAVEEEVGAVKGVNLVVATPATGKVVVEGTNINEAEVRAALAEAGYQVV</sequence>
<dbReference type="CDD" id="cd00371">
    <property type="entry name" value="HMA"/>
    <property type="match status" value="1"/>
</dbReference>
<dbReference type="SUPFAM" id="SSF55008">
    <property type="entry name" value="HMA, heavy metal-associated domain"/>
    <property type="match status" value="1"/>
</dbReference>
<dbReference type="AlphaFoldDB" id="W5Y3N6"/>
<dbReference type="EMBL" id="CP004353">
    <property type="protein sequence ID" value="AHI23460.1"/>
    <property type="molecule type" value="Genomic_DNA"/>
</dbReference>
<dbReference type="PATRIC" id="fig|1224164.3.peg.2092"/>
<dbReference type="HOGENOM" id="CLU_134973_10_4_11"/>
<name>W5Y3N6_9CORY</name>
<dbReference type="eggNOG" id="COG2608">
    <property type="taxonomic scope" value="Bacteria"/>
</dbReference>
<dbReference type="GO" id="GO:0046872">
    <property type="term" value="F:metal ion binding"/>
    <property type="evidence" value="ECO:0007669"/>
    <property type="project" value="InterPro"/>
</dbReference>
<dbReference type="KEGG" id="cvt:B843_10400"/>
<organism evidence="2 3">
    <name type="scientific">Corynebacterium vitaeruminis DSM 20294</name>
    <dbReference type="NCBI Taxonomy" id="1224164"/>
    <lineage>
        <taxon>Bacteria</taxon>
        <taxon>Bacillati</taxon>
        <taxon>Actinomycetota</taxon>
        <taxon>Actinomycetes</taxon>
        <taxon>Mycobacteriales</taxon>
        <taxon>Corynebacteriaceae</taxon>
        <taxon>Corynebacterium</taxon>
    </lineage>
</organism>
<evidence type="ECO:0000259" key="1">
    <source>
        <dbReference type="PROSITE" id="PS50846"/>
    </source>
</evidence>
<dbReference type="PROSITE" id="PS50846">
    <property type="entry name" value="HMA_2"/>
    <property type="match status" value="1"/>
</dbReference>
<evidence type="ECO:0000313" key="2">
    <source>
        <dbReference type="EMBL" id="AHI23460.1"/>
    </source>
</evidence>
<proteinExistence type="predicted"/>